<dbReference type="EMBL" id="CP045929">
    <property type="protein sequence ID" value="QGK72096.1"/>
    <property type="molecule type" value="Genomic_DNA"/>
</dbReference>
<dbReference type="Proteomes" id="UP000371041">
    <property type="component" value="Chromosome"/>
</dbReference>
<keyword evidence="2" id="KW-0812">Transmembrane</keyword>
<proteinExistence type="predicted"/>
<accession>A0A5Q3QFE9</accession>
<gene>
    <name evidence="3" type="ORF">GIY23_06685</name>
</gene>
<dbReference type="AlphaFoldDB" id="A0A5Q3QFE9"/>
<evidence type="ECO:0000313" key="3">
    <source>
        <dbReference type="EMBL" id="QGK72096.1"/>
    </source>
</evidence>
<evidence type="ECO:0000313" key="4">
    <source>
        <dbReference type="Proteomes" id="UP000371041"/>
    </source>
</evidence>
<sequence>MDSLFELWDGFELWLVQLPYPLLVTLVLVVLVPTAWAVSRLLDHGVDIIAARLSREPGADPPLRSADVPISGATADREASE</sequence>
<dbReference type="KEGG" id="sace:GIY23_06685"/>
<keyword evidence="2" id="KW-0472">Membrane</keyword>
<evidence type="ECO:0000256" key="1">
    <source>
        <dbReference type="SAM" id="MobiDB-lite"/>
    </source>
</evidence>
<organism evidence="3 4">
    <name type="scientific">Allosaccharopolyspora coralli</name>
    <dbReference type="NCBI Taxonomy" id="2665642"/>
    <lineage>
        <taxon>Bacteria</taxon>
        <taxon>Bacillati</taxon>
        <taxon>Actinomycetota</taxon>
        <taxon>Actinomycetes</taxon>
        <taxon>Pseudonocardiales</taxon>
        <taxon>Pseudonocardiaceae</taxon>
        <taxon>Allosaccharopolyspora</taxon>
    </lineage>
</organism>
<name>A0A5Q3QFE9_9PSEU</name>
<keyword evidence="2" id="KW-1133">Transmembrane helix</keyword>
<reference evidence="4" key="1">
    <citation type="submission" date="2019-11" db="EMBL/GenBank/DDBJ databases">
        <title>The complete genome sequence of Saccharopolyspora sp. E2A.</title>
        <authorList>
            <person name="Zhang G."/>
        </authorList>
    </citation>
    <scope>NUCLEOTIDE SEQUENCE [LARGE SCALE GENOMIC DNA]</scope>
    <source>
        <strain evidence="4">E2A</strain>
    </source>
</reference>
<feature type="region of interest" description="Disordered" evidence="1">
    <location>
        <begin position="56"/>
        <end position="81"/>
    </location>
</feature>
<dbReference type="RefSeq" id="WP_154078662.1">
    <property type="nucleotide sequence ID" value="NZ_CP045929.1"/>
</dbReference>
<keyword evidence="4" id="KW-1185">Reference proteome</keyword>
<protein>
    <submittedName>
        <fullName evidence="3">Uncharacterized protein</fullName>
    </submittedName>
</protein>
<feature type="transmembrane region" description="Helical" evidence="2">
    <location>
        <begin position="20"/>
        <end position="42"/>
    </location>
</feature>
<evidence type="ECO:0000256" key="2">
    <source>
        <dbReference type="SAM" id="Phobius"/>
    </source>
</evidence>